<dbReference type="CDD" id="cd03528">
    <property type="entry name" value="Rieske_RO_ferredoxin"/>
    <property type="match status" value="1"/>
</dbReference>
<name>A0A4Q9KL95_PROTD</name>
<dbReference type="OrthoDB" id="147178at2"/>
<dbReference type="GO" id="GO:0051537">
    <property type="term" value="F:2 iron, 2 sulfur cluster binding"/>
    <property type="evidence" value="ECO:0007669"/>
    <property type="project" value="UniProtKB-KW"/>
</dbReference>
<dbReference type="PANTHER" id="PTHR21496:SF23">
    <property type="entry name" value="3-PHENYLPROPIONATE_CINNAMIC ACID DIOXYGENASE FERREDOXIN SUBUNIT"/>
    <property type="match status" value="1"/>
</dbReference>
<dbReference type="InterPro" id="IPR036922">
    <property type="entry name" value="Rieske_2Fe-2S_sf"/>
</dbReference>
<evidence type="ECO:0000256" key="2">
    <source>
        <dbReference type="ARBA" id="ARBA00022723"/>
    </source>
</evidence>
<evidence type="ECO:0000259" key="5">
    <source>
        <dbReference type="PROSITE" id="PS51296"/>
    </source>
</evidence>
<organism evidence="6 7">
    <name type="scientific">Propioniciclava tarda</name>
    <dbReference type="NCBI Taxonomy" id="433330"/>
    <lineage>
        <taxon>Bacteria</taxon>
        <taxon>Bacillati</taxon>
        <taxon>Actinomycetota</taxon>
        <taxon>Actinomycetes</taxon>
        <taxon>Propionibacteriales</taxon>
        <taxon>Propionibacteriaceae</taxon>
        <taxon>Propioniciclava</taxon>
    </lineage>
</organism>
<dbReference type="RefSeq" id="WP_131171582.1">
    <property type="nucleotide sequence ID" value="NZ_FXTL01000008.1"/>
</dbReference>
<comment type="caution">
    <text evidence="6">The sequence shown here is derived from an EMBL/GenBank/DDBJ whole genome shotgun (WGS) entry which is preliminary data.</text>
</comment>
<evidence type="ECO:0000313" key="6">
    <source>
        <dbReference type="EMBL" id="TBT95286.1"/>
    </source>
</evidence>
<proteinExistence type="predicted"/>
<evidence type="ECO:0000313" key="7">
    <source>
        <dbReference type="Proteomes" id="UP000291933"/>
    </source>
</evidence>
<dbReference type="SUPFAM" id="SSF50022">
    <property type="entry name" value="ISP domain"/>
    <property type="match status" value="1"/>
</dbReference>
<keyword evidence="4" id="KW-0411">Iron-sulfur</keyword>
<sequence length="113" mass="12113">MSFVRACSLADLKQDRPLGVHIGDVRVALVRSGDAIYAIHDECSHAKILLSVGDFDPEGPDGPTLECYGHGSRFDLQTGRPLELPATAPVPIYATAIEGDDVLVDLDNPIQES</sequence>
<keyword evidence="1" id="KW-0001">2Fe-2S</keyword>
<dbReference type="InterPro" id="IPR017941">
    <property type="entry name" value="Rieske_2Fe-2S"/>
</dbReference>
<keyword evidence="3" id="KW-0408">Iron</keyword>
<protein>
    <submittedName>
        <fullName evidence="6">Non-heme iron oxygenase ferredoxin subunit</fullName>
    </submittedName>
</protein>
<gene>
    <name evidence="6" type="ORF">ET996_05600</name>
</gene>
<dbReference type="EMBL" id="SDMR01000005">
    <property type="protein sequence ID" value="TBT95286.1"/>
    <property type="molecule type" value="Genomic_DNA"/>
</dbReference>
<dbReference type="PANTHER" id="PTHR21496">
    <property type="entry name" value="FERREDOXIN-RELATED"/>
    <property type="match status" value="1"/>
</dbReference>
<reference evidence="6 7" key="1">
    <citation type="submission" date="2019-01" db="EMBL/GenBank/DDBJ databases">
        <title>Lactibacter flavus gen. nov., sp. nov., a novel bacterium of the family Propionibacteriaceae isolated from raw milk and dairy products.</title>
        <authorList>
            <person name="Huptas C."/>
            <person name="Wenning M."/>
            <person name="Breitenwieser F."/>
            <person name="Doll E."/>
            <person name="Von Neubeck M."/>
            <person name="Busse H.-J."/>
            <person name="Scherer S."/>
        </authorList>
    </citation>
    <scope>NUCLEOTIDE SEQUENCE [LARGE SCALE GENOMIC DNA]</scope>
    <source>
        <strain evidence="6 7">DSM 22130</strain>
    </source>
</reference>
<dbReference type="GO" id="GO:0046872">
    <property type="term" value="F:metal ion binding"/>
    <property type="evidence" value="ECO:0007669"/>
    <property type="project" value="UniProtKB-KW"/>
</dbReference>
<accession>A0A4Q9KL95</accession>
<dbReference type="PROSITE" id="PS51296">
    <property type="entry name" value="RIESKE"/>
    <property type="match status" value="1"/>
</dbReference>
<dbReference type="Proteomes" id="UP000291933">
    <property type="component" value="Unassembled WGS sequence"/>
</dbReference>
<dbReference type="Gene3D" id="2.102.10.10">
    <property type="entry name" value="Rieske [2Fe-2S] iron-sulphur domain"/>
    <property type="match status" value="1"/>
</dbReference>
<dbReference type="AlphaFoldDB" id="A0A4Q9KL95"/>
<keyword evidence="2" id="KW-0479">Metal-binding</keyword>
<feature type="domain" description="Rieske" evidence="5">
    <location>
        <begin position="4"/>
        <end position="104"/>
    </location>
</feature>
<dbReference type="Pfam" id="PF00355">
    <property type="entry name" value="Rieske"/>
    <property type="match status" value="1"/>
</dbReference>
<evidence type="ECO:0000256" key="3">
    <source>
        <dbReference type="ARBA" id="ARBA00023004"/>
    </source>
</evidence>
<evidence type="ECO:0000256" key="1">
    <source>
        <dbReference type="ARBA" id="ARBA00022714"/>
    </source>
</evidence>
<dbReference type="GO" id="GO:0004497">
    <property type="term" value="F:monooxygenase activity"/>
    <property type="evidence" value="ECO:0007669"/>
    <property type="project" value="UniProtKB-ARBA"/>
</dbReference>
<evidence type="ECO:0000256" key="4">
    <source>
        <dbReference type="ARBA" id="ARBA00023014"/>
    </source>
</evidence>
<dbReference type="GO" id="GO:0016705">
    <property type="term" value="F:oxidoreductase activity, acting on paired donors, with incorporation or reduction of molecular oxygen"/>
    <property type="evidence" value="ECO:0007669"/>
    <property type="project" value="UniProtKB-ARBA"/>
</dbReference>
<keyword evidence="7" id="KW-1185">Reference proteome</keyword>